<dbReference type="InterPro" id="IPR013922">
    <property type="entry name" value="Cyclin_PHO80-like"/>
</dbReference>
<evidence type="ECO:0000313" key="3">
    <source>
        <dbReference type="EMBL" id="VDN15409.1"/>
    </source>
</evidence>
<gene>
    <name evidence="3" type="ORF">DILT_LOCUS11240</name>
</gene>
<dbReference type="GO" id="GO:0005634">
    <property type="term" value="C:nucleus"/>
    <property type="evidence" value="ECO:0007669"/>
    <property type="project" value="TreeGrafter"/>
</dbReference>
<evidence type="ECO:0000256" key="1">
    <source>
        <dbReference type="ARBA" id="ARBA00038508"/>
    </source>
</evidence>
<dbReference type="Pfam" id="PF08613">
    <property type="entry name" value="Cyclin"/>
    <property type="match status" value="1"/>
</dbReference>
<dbReference type="GO" id="GO:0000307">
    <property type="term" value="C:cyclin-dependent protein kinase holoenzyme complex"/>
    <property type="evidence" value="ECO:0007669"/>
    <property type="project" value="TreeGrafter"/>
</dbReference>
<dbReference type="CDD" id="cd20557">
    <property type="entry name" value="CYCLIN_ScPCL1-like"/>
    <property type="match status" value="1"/>
</dbReference>
<reference evidence="3 4" key="1">
    <citation type="submission" date="2018-11" db="EMBL/GenBank/DDBJ databases">
        <authorList>
            <consortium name="Pathogen Informatics"/>
        </authorList>
    </citation>
    <scope>NUCLEOTIDE SEQUENCE [LARGE SCALE GENOMIC DNA]</scope>
</reference>
<dbReference type="OrthoDB" id="244495at2759"/>
<dbReference type="GO" id="GO:0019901">
    <property type="term" value="F:protein kinase binding"/>
    <property type="evidence" value="ECO:0007669"/>
    <property type="project" value="InterPro"/>
</dbReference>
<sequence length="319" mass="35107">MFVVVPDLACTFRKTILRLVNSATKRQLGTLDPYSLSEFISCSKVSPATLVTALIFVEKFKNLNPKPRLFSEITATELLIVATMAASKYLHDTDTEEAFCNVDWATEFNLELKSLNRLEVRFLYSLDWCLFVSKAEFATFVSRYLSIKTCQAHSSNRPPIAHEGRNASSTTIPEACAKSRTTANCHFPSGLNPKWPLAKAVTVFAAAFLAVSQPPTSTIVTGPSADPHNDFDQLTTSARLVTSQLSALVGFHTDSNQNHPNFLPQQLSMPNSSFSDESLILDVLFHRGSTCSHPSSAFASHDQSRCQNDAFLLPPVGVR</sequence>
<organism evidence="3 4">
    <name type="scientific">Dibothriocephalus latus</name>
    <name type="common">Fish tapeworm</name>
    <name type="synonym">Diphyllobothrium latum</name>
    <dbReference type="NCBI Taxonomy" id="60516"/>
    <lineage>
        <taxon>Eukaryota</taxon>
        <taxon>Metazoa</taxon>
        <taxon>Spiralia</taxon>
        <taxon>Lophotrochozoa</taxon>
        <taxon>Platyhelminthes</taxon>
        <taxon>Cestoda</taxon>
        <taxon>Eucestoda</taxon>
        <taxon>Diphyllobothriidea</taxon>
        <taxon>Diphyllobothriidae</taxon>
        <taxon>Dibothriocephalus</taxon>
    </lineage>
</organism>
<accession>A0A3P7P4I3</accession>
<dbReference type="Gene3D" id="1.10.472.10">
    <property type="entry name" value="Cyclin-like"/>
    <property type="match status" value="1"/>
</dbReference>
<keyword evidence="4" id="KW-1185">Reference proteome</keyword>
<evidence type="ECO:0000313" key="4">
    <source>
        <dbReference type="Proteomes" id="UP000281553"/>
    </source>
</evidence>
<dbReference type="GO" id="GO:0016538">
    <property type="term" value="F:cyclin-dependent protein serine/threonine kinase regulator activity"/>
    <property type="evidence" value="ECO:0007669"/>
    <property type="project" value="TreeGrafter"/>
</dbReference>
<dbReference type="PANTHER" id="PTHR15615:SF108">
    <property type="entry name" value="PROTEIN CNPPD1"/>
    <property type="match status" value="1"/>
</dbReference>
<evidence type="ECO:0000256" key="2">
    <source>
        <dbReference type="ARBA" id="ARBA00040808"/>
    </source>
</evidence>
<dbReference type="Proteomes" id="UP000281553">
    <property type="component" value="Unassembled WGS sequence"/>
</dbReference>
<dbReference type="EMBL" id="UYRU01062419">
    <property type="protein sequence ID" value="VDN15409.1"/>
    <property type="molecule type" value="Genomic_DNA"/>
</dbReference>
<protein>
    <recommendedName>
        <fullName evidence="2">Protein CNPPD1</fullName>
    </recommendedName>
</protein>
<comment type="similarity">
    <text evidence="1">Belongs to the CNPPD1 family.</text>
</comment>
<dbReference type="AlphaFoldDB" id="A0A3P7P4I3"/>
<name>A0A3P7P4I3_DIBLA</name>
<dbReference type="PANTHER" id="PTHR15615">
    <property type="match status" value="1"/>
</dbReference>
<proteinExistence type="inferred from homology"/>